<dbReference type="CDD" id="cd04493">
    <property type="entry name" value="BRCA2DBD_OB1"/>
    <property type="match status" value="1"/>
</dbReference>
<dbReference type="PANTHER" id="PTHR11289:SF0">
    <property type="entry name" value="BREAST CANCER TYPE 2 SUSCEPTIBILITY PROTEIN"/>
    <property type="match status" value="1"/>
</dbReference>
<dbReference type="GO" id="GO:0000724">
    <property type="term" value="P:double-strand break repair via homologous recombination"/>
    <property type="evidence" value="ECO:0007669"/>
    <property type="project" value="InterPro"/>
</dbReference>
<dbReference type="InterPro" id="IPR002093">
    <property type="entry name" value="BRCA2_repeat"/>
</dbReference>
<name>A0A212EVR4_DANPL</name>
<keyword evidence="2" id="KW-0227">DNA damage</keyword>
<sequence>MTIKNSDLLNQDVRKNITLSSHKKCGFIPLASIQAETSMNTENNFDSQCSMDTQLIDFVRNAEAMMQEENDREKNKLKSPRDVASEKERIVLMDNTKQYMPKQHKVLNITEERQCGGKINDKCCEVGNKEDSDDITDLHNKSNSGDKLEAPTSPILSSSRSTSKPLVCMLEEFDNFEKLAVPVLRKFTDFNEAKRAIHTQVKAKNFAIQSHSESVKYDRDKGIQNVLGVTRNAVDQADDCMQVSDDIRTQYSFDVKVTNEDKMLFDSDDEIDVLPLTCALETYDEPGLLDKTLYVGFQTASNRSIQILADSFNKARCIFDDVSRKVADKSVTELVQDIDRKCTDGCHSTVDIKDKYRLNNLRDTSDNPRGIVEEFCKKEDIIEIVDKKSVACGTAHNNAEYIDEQLIKEFDVSVVCDSDILDNKKISSDTQNSDKMCIESELKNDENDVINISSEEHNIAHTESSSTKCRGLLIENRETKVNNFVGFRTASDKKIAVSDEAVIKTRNIFDNIDDLELSGCRSTTECIETKSVEKFPKNKPNLHDSKNTEVTKDVFRNNKSIDTERFRGFRTASNKNVYISKSALEKSKKIFEDIGGNEDGFRTDDTKKHDEDMERNKMFNKIAPSDNGYKTQTTMQGFITASKKPVTISEEALSRCKKIFHDISYGDGIQNTSYSHDNKVQNICKVKSDNITIEKVEHRLKRKGSLSKSETIENSSVVGIQNANNLKISKDEGMRSKISDNIDYKNKENLCIQTSFVGFQTASNKKVKISEEALIKSKELFRSLDEDGDHTATKKFKVNEGFIGFQTANKKPVKVSEEALAKSKKIFEDIDLNKAESGFDPNVLISNKQAKISEAGFESGEKPQNCDQELKNHIKSKLKTNSIIKNNPKDTRDNKPNDKDKDITQFELNIDDLLNTEVIKNFDESLHMEEIVKDTPKSKRSGSPILSCPRAKKKKFEPPRTINRNIINNVEVPKTTHSYKFRDSYKRTKIYKLKDLKKNRITSRDIDIYILKYSFDNLLEFRFRDQRNDIDSDVWGTDKIKEYFTDNVNIKIVPEGWVENHMRLIIWKLLCYETFFGESMRNVCSVKNVLEQLKYRYDKELYKVERPALRRILERDDLSTKMMVLCVASIHEAGVSVRSVTNDSKNVELLLTDGWYCLKARVDRMIEKLIVDRKIVVGMKLAIHGAELMNCDQGMSPWEDINSVRLKLSGNSTKRARWDARLGFHGNAAMLTPLSAVRLDGGKVSKLRVFVTRVYPTLYVEKFEDGSTVTRSERLELLHQMKYEAEKQMQMEKLYEEVEKMIETESQDSEQLTQNYNLETGSQIAKLMMKNQDPSELKATLTSSQVQRLNEHTHRQKEALIQKIQDKVKDLMKKRGINVSRSVVPLMKIRVADLRDDVTTALITIWRPNESLHEVIREGAWIDVYNAVPTSIRYSEIQISAGRQSMFCKSKYKETDRQTILKHTLERKCYNIKDLQSSKTSPYNEIDTFGAIFLIEPENFDSNKQLFQNIYISGINKDIISINFWGGIKKFGYENILNVGNVVACVNIQKRAGNTKSIPQYRATELSYFTKTPKYDTLKTYLTDFLKKYNKMDGVKFVRDCVALKNNYSNINNDVSPLRHCSELSISRNKMFLDSPLTRNSHLNITGSALEPGFSEETMLRKKKESERRIDKLKKYGEPPPLNQIHIRNRAHITPYKSPLISNDGSIRVANIDNDVASNKISSPVLNKTFVKINPVKLNFNVDNNEEPESPPLSLDTS</sequence>
<dbReference type="GO" id="GO:0003677">
    <property type="term" value="F:DNA binding"/>
    <property type="evidence" value="ECO:0007669"/>
    <property type="project" value="UniProtKB-KW"/>
</dbReference>
<keyword evidence="1" id="KW-0677">Repeat</keyword>
<evidence type="ECO:0000256" key="2">
    <source>
        <dbReference type="ARBA" id="ARBA00022763"/>
    </source>
</evidence>
<evidence type="ECO:0000313" key="11">
    <source>
        <dbReference type="Proteomes" id="UP000007151"/>
    </source>
</evidence>
<dbReference type="PROSITE" id="PS50138">
    <property type="entry name" value="BRCA2_REPEAT"/>
    <property type="match status" value="6"/>
</dbReference>
<dbReference type="KEGG" id="dpl:KGM_214401"/>
<dbReference type="EMBL" id="AGBW02012131">
    <property type="protein sequence ID" value="OWR45582.1"/>
    <property type="molecule type" value="Genomic_DNA"/>
</dbReference>
<keyword evidence="5" id="KW-0234">DNA repair</keyword>
<keyword evidence="4" id="KW-0233">DNA recombination</keyword>
<evidence type="ECO:0000256" key="3">
    <source>
        <dbReference type="ARBA" id="ARBA00023125"/>
    </source>
</evidence>
<keyword evidence="11" id="KW-1185">Reference proteome</keyword>
<feature type="region of interest" description="Disordered" evidence="6">
    <location>
        <begin position="878"/>
        <end position="902"/>
    </location>
</feature>
<dbReference type="GO" id="GO:0005634">
    <property type="term" value="C:nucleus"/>
    <property type="evidence" value="ECO:0007669"/>
    <property type="project" value="TreeGrafter"/>
</dbReference>
<organism evidence="10 11">
    <name type="scientific">Danaus plexippus plexippus</name>
    <dbReference type="NCBI Taxonomy" id="278856"/>
    <lineage>
        <taxon>Eukaryota</taxon>
        <taxon>Metazoa</taxon>
        <taxon>Ecdysozoa</taxon>
        <taxon>Arthropoda</taxon>
        <taxon>Hexapoda</taxon>
        <taxon>Insecta</taxon>
        <taxon>Pterygota</taxon>
        <taxon>Neoptera</taxon>
        <taxon>Endopterygota</taxon>
        <taxon>Lepidoptera</taxon>
        <taxon>Glossata</taxon>
        <taxon>Ditrysia</taxon>
        <taxon>Papilionoidea</taxon>
        <taxon>Nymphalidae</taxon>
        <taxon>Danainae</taxon>
        <taxon>Danaini</taxon>
        <taxon>Danaina</taxon>
        <taxon>Danaus</taxon>
        <taxon>Danaus</taxon>
    </lineage>
</organism>
<accession>A0A212EVR4</accession>
<dbReference type="Pfam" id="PF09104">
    <property type="entry name" value="BRCA-2_OB3"/>
    <property type="match status" value="1"/>
</dbReference>
<feature type="domain" description="BRCA2 OB1" evidence="7">
    <location>
        <begin position="1107"/>
        <end position="1225"/>
    </location>
</feature>
<gene>
    <name evidence="10" type="ORF">KGM_214401</name>
</gene>
<evidence type="ECO:0000313" key="10">
    <source>
        <dbReference type="EMBL" id="OWR45582.1"/>
    </source>
</evidence>
<dbReference type="eggNOG" id="KOG4751">
    <property type="taxonomic scope" value="Eukaryota"/>
</dbReference>
<dbReference type="SUPFAM" id="SSF81872">
    <property type="entry name" value="BRCA2 helical domain"/>
    <property type="match status" value="1"/>
</dbReference>
<feature type="compositionally biased region" description="Basic and acidic residues" evidence="6">
    <location>
        <begin position="130"/>
        <end position="149"/>
    </location>
</feature>
<dbReference type="InterPro" id="IPR015525">
    <property type="entry name" value="BRCA2"/>
</dbReference>
<protein>
    <submittedName>
        <fullName evidence="10">Breast cancer type 2 susceptibility protein</fullName>
    </submittedName>
</protein>
<dbReference type="InterPro" id="IPR015188">
    <property type="entry name" value="BRCA2_OB_3"/>
</dbReference>
<dbReference type="Pfam" id="PF00634">
    <property type="entry name" value="BRCA2"/>
    <property type="match status" value="4"/>
</dbReference>
<evidence type="ECO:0000256" key="4">
    <source>
        <dbReference type="ARBA" id="ARBA00023172"/>
    </source>
</evidence>
<feature type="compositionally biased region" description="Low complexity" evidence="6">
    <location>
        <begin position="151"/>
        <end position="160"/>
    </location>
</feature>
<feature type="domain" description="Breast cancer type 2 susceptibility protein helical" evidence="9">
    <location>
        <begin position="1045"/>
        <end position="1101"/>
    </location>
</feature>
<feature type="compositionally biased region" description="Basic and acidic residues" evidence="6">
    <location>
        <begin position="887"/>
        <end position="902"/>
    </location>
</feature>
<dbReference type="GO" id="GO:0006355">
    <property type="term" value="P:regulation of DNA-templated transcription"/>
    <property type="evidence" value="ECO:0007669"/>
    <property type="project" value="TreeGrafter"/>
</dbReference>
<dbReference type="SUPFAM" id="SSF50249">
    <property type="entry name" value="Nucleic acid-binding proteins"/>
    <property type="match status" value="3"/>
</dbReference>
<proteinExistence type="predicted"/>
<comment type="caution">
    <text evidence="10">The sequence shown here is derived from an EMBL/GenBank/DDBJ whole genome shotgun (WGS) entry which is preliminary data.</text>
</comment>
<dbReference type="InterPro" id="IPR036315">
    <property type="entry name" value="BRCA2_hlx_sf"/>
</dbReference>
<evidence type="ECO:0000259" key="7">
    <source>
        <dbReference type="Pfam" id="PF09103"/>
    </source>
</evidence>
<feature type="region of interest" description="Disordered" evidence="6">
    <location>
        <begin position="130"/>
        <end position="160"/>
    </location>
</feature>
<feature type="region of interest" description="Disordered" evidence="6">
    <location>
        <begin position="934"/>
        <end position="954"/>
    </location>
</feature>
<feature type="domain" description="BRCA2 OB3" evidence="8">
    <location>
        <begin position="1467"/>
        <end position="1602"/>
    </location>
</feature>
<evidence type="ECO:0000256" key="1">
    <source>
        <dbReference type="ARBA" id="ARBA00022737"/>
    </source>
</evidence>
<dbReference type="SUPFAM" id="SSF81878">
    <property type="entry name" value="BRCA2 tower domain"/>
    <property type="match status" value="1"/>
</dbReference>
<evidence type="ECO:0000259" key="9">
    <source>
        <dbReference type="Pfam" id="PF09169"/>
    </source>
</evidence>
<reference evidence="10 11" key="1">
    <citation type="journal article" date="2011" name="Cell">
        <title>The monarch butterfly genome yields insights into long-distance migration.</title>
        <authorList>
            <person name="Zhan S."/>
            <person name="Merlin C."/>
            <person name="Boore J.L."/>
            <person name="Reppert S.M."/>
        </authorList>
    </citation>
    <scope>NUCLEOTIDE SEQUENCE [LARGE SCALE GENOMIC DNA]</scope>
    <source>
        <strain evidence="10">F-2</strain>
    </source>
</reference>
<dbReference type="Pfam" id="PF09103">
    <property type="entry name" value="BRCA-2_OB1"/>
    <property type="match status" value="1"/>
</dbReference>
<keyword evidence="3" id="KW-0238">DNA-binding</keyword>
<dbReference type="InterPro" id="IPR012340">
    <property type="entry name" value="NA-bd_OB-fold"/>
</dbReference>
<dbReference type="PANTHER" id="PTHR11289">
    <property type="entry name" value="BREAST CANCER TYPE 2 SUSCEPTIBILITY PROTEIN BRCA2"/>
    <property type="match status" value="1"/>
</dbReference>
<dbReference type="InParanoid" id="A0A212EVR4"/>
<evidence type="ECO:0000256" key="5">
    <source>
        <dbReference type="ARBA" id="ARBA00023204"/>
    </source>
</evidence>
<dbReference type="InterPro" id="IPR015252">
    <property type="entry name" value="BRCA2_hlx"/>
</dbReference>
<evidence type="ECO:0000259" key="8">
    <source>
        <dbReference type="Pfam" id="PF09104"/>
    </source>
</evidence>
<dbReference type="Gene3D" id="2.40.50.140">
    <property type="entry name" value="Nucleic acid-binding proteins"/>
    <property type="match status" value="4"/>
</dbReference>
<dbReference type="Pfam" id="PF09169">
    <property type="entry name" value="BRCA-2_helical"/>
    <property type="match status" value="1"/>
</dbReference>
<dbReference type="Proteomes" id="UP000007151">
    <property type="component" value="Unassembled WGS sequence"/>
</dbReference>
<dbReference type="STRING" id="278856.A0A212EVR4"/>
<dbReference type="InterPro" id="IPR015187">
    <property type="entry name" value="BRCA2_OB_1"/>
</dbReference>
<evidence type="ECO:0000256" key="6">
    <source>
        <dbReference type="SAM" id="MobiDB-lite"/>
    </source>
</evidence>